<sequence length="339" mass="38003">MKRRLDWYENLPEKVKDIWEHVQDIRTDLPEGILQNLYESIPKRLEEVIKSKGGNTNLPTLTAQYYPRPQEQTATMSAQESTSQVKTKIPFRIVRATPEDVDAIANISGDSFLTDSHTLLKAVWKGKDFHREGSRAYVGSLLSNPKIDILVARKGVDGEGEVIGSIIWVKRGYPVPGSTPEEEACRITKRDSLPKMSSSVRLAAPPAPVQAPEGQPLTIKELEETTNQAMNHYVQLLMPEGCQCRFVCGMSVAPAYQGQGIGSALLKWGTDMADEDQVYSWVSSSMGGWPAYAKAGFVEIGRLELSLDDYAQGIKWNQEDGSEKNWGTYYWPYMRRDPK</sequence>
<dbReference type="Proteomes" id="UP000823405">
    <property type="component" value="Unassembled WGS sequence"/>
</dbReference>
<dbReference type="OrthoDB" id="410198at2759"/>
<dbReference type="GO" id="GO:0016747">
    <property type="term" value="F:acyltransferase activity, transferring groups other than amino-acyl groups"/>
    <property type="evidence" value="ECO:0007669"/>
    <property type="project" value="InterPro"/>
</dbReference>
<proteinExistence type="predicted"/>
<dbReference type="PANTHER" id="PTHR42791:SF16">
    <property type="entry name" value="N-ACETYLTRANSFERASE DOMAIN-CONTAINING PROTEIN"/>
    <property type="match status" value="1"/>
</dbReference>
<dbReference type="CDD" id="cd04301">
    <property type="entry name" value="NAT_SF"/>
    <property type="match status" value="1"/>
</dbReference>
<keyword evidence="3" id="KW-1185">Reference proteome</keyword>
<organism evidence="2 3">
    <name type="scientific">Linnemannia gamsii</name>
    <dbReference type="NCBI Taxonomy" id="64522"/>
    <lineage>
        <taxon>Eukaryota</taxon>
        <taxon>Fungi</taxon>
        <taxon>Fungi incertae sedis</taxon>
        <taxon>Mucoromycota</taxon>
        <taxon>Mortierellomycotina</taxon>
        <taxon>Mortierellomycetes</taxon>
        <taxon>Mortierellales</taxon>
        <taxon>Mortierellaceae</taxon>
        <taxon>Linnemannia</taxon>
    </lineage>
</organism>
<dbReference type="PANTHER" id="PTHR42791">
    <property type="entry name" value="GNAT FAMILY ACETYLTRANSFERASE"/>
    <property type="match status" value="1"/>
</dbReference>
<dbReference type="AlphaFoldDB" id="A0A9P6R950"/>
<dbReference type="InterPro" id="IPR052523">
    <property type="entry name" value="Trichothecene_AcTrans"/>
</dbReference>
<protein>
    <recommendedName>
        <fullName evidence="1">N-acetyltransferase domain-containing protein</fullName>
    </recommendedName>
</protein>
<dbReference type="Gene3D" id="3.40.630.30">
    <property type="match status" value="1"/>
</dbReference>
<dbReference type="Pfam" id="PF13508">
    <property type="entry name" value="Acetyltransf_7"/>
    <property type="match status" value="1"/>
</dbReference>
<gene>
    <name evidence="2" type="ORF">BGZ97_010916</name>
</gene>
<evidence type="ECO:0000313" key="3">
    <source>
        <dbReference type="Proteomes" id="UP000823405"/>
    </source>
</evidence>
<feature type="domain" description="N-acetyltransferase" evidence="1">
    <location>
        <begin position="233"/>
        <end position="319"/>
    </location>
</feature>
<dbReference type="InterPro" id="IPR016181">
    <property type="entry name" value="Acyl_CoA_acyltransferase"/>
</dbReference>
<name>A0A9P6R950_9FUNG</name>
<reference evidence="2" key="1">
    <citation type="journal article" date="2020" name="Fungal Divers.">
        <title>Resolving the Mortierellaceae phylogeny through synthesis of multi-gene phylogenetics and phylogenomics.</title>
        <authorList>
            <person name="Vandepol N."/>
            <person name="Liber J."/>
            <person name="Desiro A."/>
            <person name="Na H."/>
            <person name="Kennedy M."/>
            <person name="Barry K."/>
            <person name="Grigoriev I.V."/>
            <person name="Miller A.N."/>
            <person name="O'Donnell K."/>
            <person name="Stajich J.E."/>
            <person name="Bonito G."/>
        </authorList>
    </citation>
    <scope>NUCLEOTIDE SEQUENCE</scope>
    <source>
        <strain evidence="2">NVP60</strain>
    </source>
</reference>
<dbReference type="PROSITE" id="PS51186">
    <property type="entry name" value="GNAT"/>
    <property type="match status" value="1"/>
</dbReference>
<accession>A0A9P6R950</accession>
<dbReference type="Gene3D" id="3.30.420.10">
    <property type="entry name" value="Ribonuclease H-like superfamily/Ribonuclease H"/>
    <property type="match status" value="1"/>
</dbReference>
<dbReference type="GO" id="GO:0003676">
    <property type="term" value="F:nucleic acid binding"/>
    <property type="evidence" value="ECO:0007669"/>
    <property type="project" value="InterPro"/>
</dbReference>
<dbReference type="InterPro" id="IPR000182">
    <property type="entry name" value="GNAT_dom"/>
</dbReference>
<dbReference type="SUPFAM" id="SSF55729">
    <property type="entry name" value="Acyl-CoA N-acyltransferases (Nat)"/>
    <property type="match status" value="1"/>
</dbReference>
<evidence type="ECO:0000313" key="2">
    <source>
        <dbReference type="EMBL" id="KAG0312713.1"/>
    </source>
</evidence>
<dbReference type="EMBL" id="JAAAIN010000589">
    <property type="protein sequence ID" value="KAG0312713.1"/>
    <property type="molecule type" value="Genomic_DNA"/>
</dbReference>
<comment type="caution">
    <text evidence="2">The sequence shown here is derived from an EMBL/GenBank/DDBJ whole genome shotgun (WGS) entry which is preliminary data.</text>
</comment>
<dbReference type="InterPro" id="IPR036397">
    <property type="entry name" value="RNaseH_sf"/>
</dbReference>
<evidence type="ECO:0000259" key="1">
    <source>
        <dbReference type="PROSITE" id="PS51186"/>
    </source>
</evidence>